<dbReference type="InterPro" id="IPR016135">
    <property type="entry name" value="UBQ-conjugating_enzyme/RWD"/>
</dbReference>
<name>A0A6C0F9Q8_9ZZZZ</name>
<sequence length="190" mass="22885">MPWTEEEQYYIQQIPNFDMLKNGNYVNKRVQNELISIQKCIDYDTKVDRGIEFKNIEPIFIEFLINDKNKVTFSFLFKYKYTIRFQLIFKPEYPFKPPDCNLLNNGDYKILLARISEHYYKTDNSSKKTDVSEEKCLCCSTVLCRNNWYPGMKISSLLEEINTNTTYMYDIVYKMLENKIYDKYLGYQLL</sequence>
<accession>A0A6C0F9Q8</accession>
<proteinExistence type="predicted"/>
<dbReference type="Gene3D" id="3.10.110.10">
    <property type="entry name" value="Ubiquitin Conjugating Enzyme"/>
    <property type="match status" value="1"/>
</dbReference>
<protein>
    <submittedName>
        <fullName evidence="1">Uncharacterized protein</fullName>
    </submittedName>
</protein>
<organism evidence="1">
    <name type="scientific">viral metagenome</name>
    <dbReference type="NCBI Taxonomy" id="1070528"/>
    <lineage>
        <taxon>unclassified sequences</taxon>
        <taxon>metagenomes</taxon>
        <taxon>organismal metagenomes</taxon>
    </lineage>
</organism>
<evidence type="ECO:0000313" key="1">
    <source>
        <dbReference type="EMBL" id="QHT37581.1"/>
    </source>
</evidence>
<dbReference type="SUPFAM" id="SSF54495">
    <property type="entry name" value="UBC-like"/>
    <property type="match status" value="1"/>
</dbReference>
<dbReference type="EMBL" id="MN738799">
    <property type="protein sequence ID" value="QHT37581.1"/>
    <property type="molecule type" value="Genomic_DNA"/>
</dbReference>
<reference evidence="1" key="1">
    <citation type="journal article" date="2020" name="Nature">
        <title>Giant virus diversity and host interactions through global metagenomics.</title>
        <authorList>
            <person name="Schulz F."/>
            <person name="Roux S."/>
            <person name="Paez-Espino D."/>
            <person name="Jungbluth S."/>
            <person name="Walsh D.A."/>
            <person name="Denef V.J."/>
            <person name="McMahon K.D."/>
            <person name="Konstantinidis K.T."/>
            <person name="Eloe-Fadrosh E.A."/>
            <person name="Kyrpides N.C."/>
            <person name="Woyke T."/>
        </authorList>
    </citation>
    <scope>NUCLEOTIDE SEQUENCE</scope>
    <source>
        <strain evidence="1">GVMAG-S-ERX555997-44</strain>
    </source>
</reference>
<dbReference type="AlphaFoldDB" id="A0A6C0F9Q8"/>